<feature type="transmembrane region" description="Helical" evidence="2">
    <location>
        <begin position="628"/>
        <end position="646"/>
    </location>
</feature>
<dbReference type="Pfam" id="PF03109">
    <property type="entry name" value="ABC1"/>
    <property type="match status" value="1"/>
</dbReference>
<comment type="similarity">
    <text evidence="1">Belongs to the protein kinase superfamily. ADCK protein kinase family.</text>
</comment>
<dbReference type="PROSITE" id="PS50011">
    <property type="entry name" value="PROTEIN_KINASE_DOM"/>
    <property type="match status" value="1"/>
</dbReference>
<name>A0ABS5L631_9ACTN</name>
<feature type="transmembrane region" description="Helical" evidence="2">
    <location>
        <begin position="36"/>
        <end position="52"/>
    </location>
</feature>
<organism evidence="4 5">
    <name type="scientific">Catenulispora pinistramenti</name>
    <dbReference type="NCBI Taxonomy" id="2705254"/>
    <lineage>
        <taxon>Bacteria</taxon>
        <taxon>Bacillati</taxon>
        <taxon>Actinomycetota</taxon>
        <taxon>Actinomycetes</taxon>
        <taxon>Catenulisporales</taxon>
        <taxon>Catenulisporaceae</taxon>
        <taxon>Catenulispora</taxon>
    </lineage>
</organism>
<feature type="transmembrane region" description="Helical" evidence="2">
    <location>
        <begin position="72"/>
        <end position="92"/>
    </location>
</feature>
<proteinExistence type="inferred from homology"/>
<dbReference type="InterPro" id="IPR011009">
    <property type="entry name" value="Kinase-like_dom_sf"/>
</dbReference>
<keyword evidence="4" id="KW-0418">Kinase</keyword>
<dbReference type="EMBL" id="JAAFYZ010000287">
    <property type="protein sequence ID" value="MBS2553808.1"/>
    <property type="molecule type" value="Genomic_DNA"/>
</dbReference>
<keyword evidence="2" id="KW-0472">Membrane</keyword>
<dbReference type="Proteomes" id="UP000730482">
    <property type="component" value="Unassembled WGS sequence"/>
</dbReference>
<dbReference type="InterPro" id="IPR004147">
    <property type="entry name" value="ABC1_dom"/>
</dbReference>
<evidence type="ECO:0000259" key="3">
    <source>
        <dbReference type="PROSITE" id="PS50011"/>
    </source>
</evidence>
<reference evidence="4 5" key="1">
    <citation type="submission" date="2020-02" db="EMBL/GenBank/DDBJ databases">
        <title>Acidophilic actinobacteria isolated from forest soil.</title>
        <authorList>
            <person name="Golinska P."/>
        </authorList>
    </citation>
    <scope>NUCLEOTIDE SEQUENCE [LARGE SCALE GENOMIC DNA]</scope>
    <source>
        <strain evidence="4 5">NL8</strain>
    </source>
</reference>
<evidence type="ECO:0000313" key="4">
    <source>
        <dbReference type="EMBL" id="MBS2553808.1"/>
    </source>
</evidence>
<protein>
    <submittedName>
        <fullName evidence="4">AarF/ABC1/UbiB kinase family protein</fullName>
    </submittedName>
</protein>
<evidence type="ECO:0000256" key="2">
    <source>
        <dbReference type="SAM" id="Phobius"/>
    </source>
</evidence>
<dbReference type="InterPro" id="IPR000719">
    <property type="entry name" value="Prot_kinase_dom"/>
</dbReference>
<dbReference type="PANTHER" id="PTHR10566">
    <property type="entry name" value="CHAPERONE-ACTIVITY OF BC1 COMPLEX CABC1 -RELATED"/>
    <property type="match status" value="1"/>
</dbReference>
<accession>A0ABS5L631</accession>
<feature type="transmembrane region" description="Helical" evidence="2">
    <location>
        <begin position="6"/>
        <end position="24"/>
    </location>
</feature>
<evidence type="ECO:0000313" key="5">
    <source>
        <dbReference type="Proteomes" id="UP000730482"/>
    </source>
</evidence>
<keyword evidence="4" id="KW-0808">Transferase</keyword>
<dbReference type="GO" id="GO:0016301">
    <property type="term" value="F:kinase activity"/>
    <property type="evidence" value="ECO:0007669"/>
    <property type="project" value="UniProtKB-KW"/>
</dbReference>
<keyword evidence="2" id="KW-0812">Transmembrane</keyword>
<evidence type="ECO:0000256" key="1">
    <source>
        <dbReference type="ARBA" id="ARBA00009670"/>
    </source>
</evidence>
<dbReference type="SUPFAM" id="SSF56112">
    <property type="entry name" value="Protein kinase-like (PK-like)"/>
    <property type="match status" value="1"/>
</dbReference>
<dbReference type="InterPro" id="IPR050154">
    <property type="entry name" value="UbiB_kinase"/>
</dbReference>
<feature type="domain" description="Protein kinase" evidence="3">
    <location>
        <begin position="200"/>
        <end position="549"/>
    </location>
</feature>
<keyword evidence="2" id="KW-1133">Transmembrane helix</keyword>
<feature type="transmembrane region" description="Helical" evidence="2">
    <location>
        <begin position="587"/>
        <end position="608"/>
    </location>
</feature>
<dbReference type="CDD" id="cd05121">
    <property type="entry name" value="ABC1_ADCK3-like"/>
    <property type="match status" value="1"/>
</dbReference>
<comment type="caution">
    <text evidence="4">The sequence shown here is derived from an EMBL/GenBank/DDBJ whole genome shotgun (WGS) entry which is preliminary data.</text>
</comment>
<dbReference type="PANTHER" id="PTHR10566:SF113">
    <property type="entry name" value="PROTEIN ACTIVITY OF BC1 COMPLEX KINASE 7, CHLOROPLASTIC"/>
    <property type="match status" value="1"/>
</dbReference>
<keyword evidence="5" id="KW-1185">Reference proteome</keyword>
<sequence>MSYLQGPMFLVTWIVTVVVLGSVVRRLLGVRFSATRLVIAAGISFAASAPILNAMLGPKLPDGTLADARKPLLLVLAMLVILLPSMVFLVVAEALAPSGSLPTPLEWVRGLRSRVARSRRYWRFTMILMRHGLGPYLRGRRPQANIGRSLREALNEGGLTFIKFGQILSTRRDLLPAEVVDELSLLQHQAAFVAWPQIEAVLAAEYGAAEYGAIEKVFDRFDREPLAAASVAQVHTARLVSGEEVVVKVRRPGVTTQVGRDLDIIRRLARTLERRTSWARSLGVVALAEGFANALREELDFRIEARNLAAVAVTRVEGVAVPKAFTAQSSARVLVMERFDGVPLRRAMPELAERGIDPRELAERLLDYLLRQVMIDGVFHADPHPGNILLLPDGRLGMLDFGSVGRLDSALRSSMQRLLAAVDAADPLYLCDAVLEVMTAPEDIDEAALERDLGRFTARHLRRDSGFDVAMFTDLFRIATSYGLAVPAEVAAVFRALGTLEGTLSELTHDFDIVTEARKLAGGYAAEKLTPDALKREATAELAALVPMLRRLPRRVDRLVGALEGGKLSVNVRLFADRRDREVVTRLVHQVLITVLAATSGVMGVLMVGRQNGPMVGKSVSLYQFLGYSFLAVASVLALRVLVVVFRRPEE</sequence>
<gene>
    <name evidence="4" type="ORF">KGQ19_43845</name>
</gene>
<dbReference type="RefSeq" id="WP_212020740.1">
    <property type="nucleotide sequence ID" value="NZ_JAAFYZ010000287.1"/>
</dbReference>